<dbReference type="Pfam" id="PF10983">
    <property type="entry name" value="DUF2793"/>
    <property type="match status" value="1"/>
</dbReference>
<dbReference type="OrthoDB" id="564699at2"/>
<evidence type="ECO:0008006" key="3">
    <source>
        <dbReference type="Google" id="ProtNLM"/>
    </source>
</evidence>
<evidence type="ECO:0000313" key="2">
    <source>
        <dbReference type="Proteomes" id="UP000031057"/>
    </source>
</evidence>
<evidence type="ECO:0000313" key="1">
    <source>
        <dbReference type="EMBL" id="KHK92370.1"/>
    </source>
</evidence>
<gene>
    <name evidence="1" type="ORF">LK12_06030</name>
</gene>
<dbReference type="EMBL" id="JTDI01000002">
    <property type="protein sequence ID" value="KHK92370.1"/>
    <property type="molecule type" value="Genomic_DNA"/>
</dbReference>
<protein>
    <recommendedName>
        <fullName evidence="3">DUF2793 domain-containing protein</fullName>
    </recommendedName>
</protein>
<dbReference type="STRING" id="1348853.LK12_06030"/>
<dbReference type="Proteomes" id="UP000031057">
    <property type="component" value="Unassembled WGS sequence"/>
</dbReference>
<sequence>MTDPLMFDSASPRFGLPLLYAEQAQKEVFVNEAFVLTDALLHCSIEGETGTPPPAPTQGETWLVAAGATGDWEGREGALACFSANSWTFIQPRDGLRVFDVSTGQENLFFGFWRKASAPLEPQGGTTVDVEARAAIGLLIDALRVVGAFPTE</sequence>
<accession>A0A0B1ZMK8</accession>
<organism evidence="1 2">
    <name type="scientific">Novosphingobium malaysiense</name>
    <dbReference type="NCBI Taxonomy" id="1348853"/>
    <lineage>
        <taxon>Bacteria</taxon>
        <taxon>Pseudomonadati</taxon>
        <taxon>Pseudomonadota</taxon>
        <taxon>Alphaproteobacteria</taxon>
        <taxon>Sphingomonadales</taxon>
        <taxon>Sphingomonadaceae</taxon>
        <taxon>Novosphingobium</taxon>
    </lineage>
</organism>
<dbReference type="AlphaFoldDB" id="A0A0B1ZMK8"/>
<comment type="caution">
    <text evidence="1">The sequence shown here is derived from an EMBL/GenBank/DDBJ whole genome shotgun (WGS) entry which is preliminary data.</text>
</comment>
<dbReference type="RefSeq" id="WP_039280720.1">
    <property type="nucleotide sequence ID" value="NZ_JTDI01000002.1"/>
</dbReference>
<proteinExistence type="predicted"/>
<reference evidence="1 2" key="1">
    <citation type="submission" date="2014-10" db="EMBL/GenBank/DDBJ databases">
        <title>Genome sequence of Novosphingobium malaysiense MUSC 273(T).</title>
        <authorList>
            <person name="Lee L.-H."/>
        </authorList>
    </citation>
    <scope>NUCLEOTIDE SEQUENCE [LARGE SCALE GENOMIC DNA]</scope>
    <source>
        <strain evidence="1 2">MUSC 273</strain>
    </source>
</reference>
<name>A0A0B1ZMK8_9SPHN</name>
<dbReference type="InterPro" id="IPR021251">
    <property type="entry name" value="DUF2793"/>
</dbReference>
<keyword evidence="2" id="KW-1185">Reference proteome</keyword>